<dbReference type="OrthoDB" id="10606603at2759"/>
<feature type="region of interest" description="Disordered" evidence="1">
    <location>
        <begin position="58"/>
        <end position="131"/>
    </location>
</feature>
<name>A0A9E7K216_9LILI</name>
<dbReference type="Proteomes" id="UP001055439">
    <property type="component" value="Chromosome 5"/>
</dbReference>
<feature type="region of interest" description="Disordered" evidence="1">
    <location>
        <begin position="17"/>
        <end position="40"/>
    </location>
</feature>
<keyword evidence="3" id="KW-1185">Reference proteome</keyword>
<evidence type="ECO:0000313" key="3">
    <source>
        <dbReference type="Proteomes" id="UP001055439"/>
    </source>
</evidence>
<organism evidence="2 3">
    <name type="scientific">Musa troglodytarum</name>
    <name type="common">fe'i banana</name>
    <dbReference type="NCBI Taxonomy" id="320322"/>
    <lineage>
        <taxon>Eukaryota</taxon>
        <taxon>Viridiplantae</taxon>
        <taxon>Streptophyta</taxon>
        <taxon>Embryophyta</taxon>
        <taxon>Tracheophyta</taxon>
        <taxon>Spermatophyta</taxon>
        <taxon>Magnoliopsida</taxon>
        <taxon>Liliopsida</taxon>
        <taxon>Zingiberales</taxon>
        <taxon>Musaceae</taxon>
        <taxon>Musa</taxon>
    </lineage>
</organism>
<dbReference type="AlphaFoldDB" id="A0A9E7K216"/>
<evidence type="ECO:0000313" key="2">
    <source>
        <dbReference type="EMBL" id="URE01669.1"/>
    </source>
</evidence>
<feature type="compositionally biased region" description="Acidic residues" evidence="1">
    <location>
        <begin position="108"/>
        <end position="119"/>
    </location>
</feature>
<sequence>MRGVLVYHIRFMGLGKRHRHPFPLSSSPPDPANPAAPTDLDLDSSAAAAVALENGQNDAHLLPPFGRGGAPPPWKPTDLDRRKAGSLSINRDTTPSAPIPPLPPTDPDREEDGVDEEDEEGRKQPQGQAEEAIAKAAGTNAVTGLGGPSPQPSISGRLPFPSSLLLPFSSLWGFFDGDSDEEAVTCGVTADGLLVDLILGGCKEQTAGMHREHHDLLEEHAIMMMDGVEKEKRASMEHETAIIAMWADDSTVVNKTRIVDMRLKEF</sequence>
<reference evidence="2" key="1">
    <citation type="submission" date="2022-05" db="EMBL/GenBank/DDBJ databases">
        <title>The Musa troglodytarum L. genome provides insights into the mechanism of non-climacteric behaviour and enrichment of carotenoids.</title>
        <authorList>
            <person name="Wang J."/>
        </authorList>
    </citation>
    <scope>NUCLEOTIDE SEQUENCE</scope>
    <source>
        <tissue evidence="2">Leaf</tissue>
    </source>
</reference>
<accession>A0A9E7K216</accession>
<dbReference type="EMBL" id="CP097507">
    <property type="protein sequence ID" value="URE01669.1"/>
    <property type="molecule type" value="Genomic_DNA"/>
</dbReference>
<proteinExistence type="predicted"/>
<gene>
    <name evidence="2" type="ORF">MUK42_03041</name>
</gene>
<evidence type="ECO:0000256" key="1">
    <source>
        <dbReference type="SAM" id="MobiDB-lite"/>
    </source>
</evidence>
<protein>
    <submittedName>
        <fullName evidence="2">Uncharacterized protein</fullName>
    </submittedName>
</protein>